<evidence type="ECO:0000313" key="6">
    <source>
        <dbReference type="Proteomes" id="UP001596066"/>
    </source>
</evidence>
<dbReference type="SMART" id="SM00895">
    <property type="entry name" value="FCD"/>
    <property type="match status" value="1"/>
</dbReference>
<evidence type="ECO:0000256" key="3">
    <source>
        <dbReference type="ARBA" id="ARBA00023163"/>
    </source>
</evidence>
<evidence type="ECO:0000313" key="5">
    <source>
        <dbReference type="EMBL" id="MFC5644100.1"/>
    </source>
</evidence>
<name>A0ABW0VDY4_9ACTN</name>
<evidence type="ECO:0000256" key="1">
    <source>
        <dbReference type="ARBA" id="ARBA00023015"/>
    </source>
</evidence>
<comment type="caution">
    <text evidence="5">The sequence shown here is derived from an EMBL/GenBank/DDBJ whole genome shotgun (WGS) entry which is preliminary data.</text>
</comment>
<dbReference type="Gene3D" id="1.20.120.530">
    <property type="entry name" value="GntR ligand-binding domain-like"/>
    <property type="match status" value="1"/>
</dbReference>
<dbReference type="Pfam" id="PF07729">
    <property type="entry name" value="FCD"/>
    <property type="match status" value="1"/>
</dbReference>
<keyword evidence="2" id="KW-0238">DNA-binding</keyword>
<dbReference type="SUPFAM" id="SSF46785">
    <property type="entry name" value="Winged helix' DNA-binding domain"/>
    <property type="match status" value="1"/>
</dbReference>
<dbReference type="PANTHER" id="PTHR43537:SF45">
    <property type="entry name" value="GNTR FAMILY REGULATORY PROTEIN"/>
    <property type="match status" value="1"/>
</dbReference>
<dbReference type="EMBL" id="JBHSOC010000041">
    <property type="protein sequence ID" value="MFC5644100.1"/>
    <property type="molecule type" value="Genomic_DNA"/>
</dbReference>
<dbReference type="InterPro" id="IPR011711">
    <property type="entry name" value="GntR_C"/>
</dbReference>
<dbReference type="Gene3D" id="1.10.10.10">
    <property type="entry name" value="Winged helix-like DNA-binding domain superfamily/Winged helix DNA-binding domain"/>
    <property type="match status" value="1"/>
</dbReference>
<dbReference type="PANTHER" id="PTHR43537">
    <property type="entry name" value="TRANSCRIPTIONAL REGULATOR, GNTR FAMILY"/>
    <property type="match status" value="1"/>
</dbReference>
<dbReference type="CDD" id="cd07377">
    <property type="entry name" value="WHTH_GntR"/>
    <property type="match status" value="1"/>
</dbReference>
<dbReference type="InterPro" id="IPR036388">
    <property type="entry name" value="WH-like_DNA-bd_sf"/>
</dbReference>
<dbReference type="InterPro" id="IPR008920">
    <property type="entry name" value="TF_FadR/GntR_C"/>
</dbReference>
<dbReference type="SUPFAM" id="SSF48008">
    <property type="entry name" value="GntR ligand-binding domain-like"/>
    <property type="match status" value="1"/>
</dbReference>
<accession>A0ABW0VDY4</accession>
<evidence type="ECO:0000259" key="4">
    <source>
        <dbReference type="PROSITE" id="PS50949"/>
    </source>
</evidence>
<dbReference type="InterPro" id="IPR000524">
    <property type="entry name" value="Tscrpt_reg_HTH_GntR"/>
</dbReference>
<protein>
    <submittedName>
        <fullName evidence="5">GntR family transcriptional regulator</fullName>
    </submittedName>
</protein>
<dbReference type="Pfam" id="PF00392">
    <property type="entry name" value="GntR"/>
    <property type="match status" value="1"/>
</dbReference>
<proteinExistence type="predicted"/>
<organism evidence="5 6">
    <name type="scientific">Kitasatospora cinereorecta</name>
    <dbReference type="NCBI Taxonomy" id="285560"/>
    <lineage>
        <taxon>Bacteria</taxon>
        <taxon>Bacillati</taxon>
        <taxon>Actinomycetota</taxon>
        <taxon>Actinomycetes</taxon>
        <taxon>Kitasatosporales</taxon>
        <taxon>Streptomycetaceae</taxon>
        <taxon>Kitasatospora</taxon>
    </lineage>
</organism>
<evidence type="ECO:0000256" key="2">
    <source>
        <dbReference type="ARBA" id="ARBA00023125"/>
    </source>
</evidence>
<dbReference type="PROSITE" id="PS50949">
    <property type="entry name" value="HTH_GNTR"/>
    <property type="match status" value="1"/>
</dbReference>
<reference evidence="6" key="1">
    <citation type="journal article" date="2019" name="Int. J. Syst. Evol. Microbiol.">
        <title>The Global Catalogue of Microorganisms (GCM) 10K type strain sequencing project: providing services to taxonomists for standard genome sequencing and annotation.</title>
        <authorList>
            <consortium name="The Broad Institute Genomics Platform"/>
            <consortium name="The Broad Institute Genome Sequencing Center for Infectious Disease"/>
            <person name="Wu L."/>
            <person name="Ma J."/>
        </authorList>
    </citation>
    <scope>NUCLEOTIDE SEQUENCE [LARGE SCALE GENOMIC DNA]</scope>
    <source>
        <strain evidence="6">CGMCC 4.1622</strain>
    </source>
</reference>
<keyword evidence="3" id="KW-0804">Transcription</keyword>
<feature type="domain" description="HTH gntR-type" evidence="4">
    <location>
        <begin position="10"/>
        <end position="77"/>
    </location>
</feature>
<dbReference type="Proteomes" id="UP001596066">
    <property type="component" value="Unassembled WGS sequence"/>
</dbReference>
<dbReference type="RefSeq" id="WP_346141965.1">
    <property type="nucleotide sequence ID" value="NZ_BAAAUA010000007.1"/>
</dbReference>
<dbReference type="SMART" id="SM00345">
    <property type="entry name" value="HTH_GNTR"/>
    <property type="match status" value="1"/>
</dbReference>
<keyword evidence="1" id="KW-0805">Transcription regulation</keyword>
<gene>
    <name evidence="5" type="ORF">ACFPZF_22415</name>
</gene>
<keyword evidence="6" id="KW-1185">Reference proteome</keyword>
<sequence length="226" mass="24906">MASPRSQRPQSVAEWTVGELRALIADGEYPPGTRLSEEEVGKQIGVSRNTLREAFRLLAHERLLVQMHNKGVFVRTLDEADVEDLFRVRRMVELAAVRDLPADPARLARVAAAVAEADVAEAQGDWRALGSANLHFHQAIAGLSGSPRVDELMERVTAELRLAFHAMEDPLAFHKAYVERNRQILALLRDAKPEPVEAAVGEYLATAEKEILDAYRTATPPAGDQG</sequence>
<dbReference type="InterPro" id="IPR036390">
    <property type="entry name" value="WH_DNA-bd_sf"/>
</dbReference>